<dbReference type="Gene3D" id="3.40.50.720">
    <property type="entry name" value="NAD(P)-binding Rossmann-like Domain"/>
    <property type="match status" value="1"/>
</dbReference>
<evidence type="ECO:0000313" key="3">
    <source>
        <dbReference type="EMBL" id="KAJ7046371.1"/>
    </source>
</evidence>
<name>A0AAD6XFQ8_9AGAR</name>
<organism evidence="3 4">
    <name type="scientific">Mycena alexandri</name>
    <dbReference type="NCBI Taxonomy" id="1745969"/>
    <lineage>
        <taxon>Eukaryota</taxon>
        <taxon>Fungi</taxon>
        <taxon>Dikarya</taxon>
        <taxon>Basidiomycota</taxon>
        <taxon>Agaricomycotina</taxon>
        <taxon>Agaricomycetes</taxon>
        <taxon>Agaricomycetidae</taxon>
        <taxon>Agaricales</taxon>
        <taxon>Marasmiineae</taxon>
        <taxon>Mycenaceae</taxon>
        <taxon>Mycena</taxon>
    </lineage>
</organism>
<evidence type="ECO:0008006" key="5">
    <source>
        <dbReference type="Google" id="ProtNLM"/>
    </source>
</evidence>
<keyword evidence="2" id="KW-0560">Oxidoreductase</keyword>
<dbReference type="PANTHER" id="PTHR24320">
    <property type="entry name" value="RETINOL DEHYDROGENASE"/>
    <property type="match status" value="1"/>
</dbReference>
<dbReference type="InterPro" id="IPR002347">
    <property type="entry name" value="SDR_fam"/>
</dbReference>
<protein>
    <recommendedName>
        <fullName evidence="5">Short-chain dehydrogenase/reductase</fullName>
    </recommendedName>
</protein>
<dbReference type="AlphaFoldDB" id="A0AAD6XFQ8"/>
<reference evidence="3" key="1">
    <citation type="submission" date="2023-03" db="EMBL/GenBank/DDBJ databases">
        <title>Massive genome expansion in bonnet fungi (Mycena s.s.) driven by repeated elements and novel gene families across ecological guilds.</title>
        <authorList>
            <consortium name="Lawrence Berkeley National Laboratory"/>
            <person name="Harder C.B."/>
            <person name="Miyauchi S."/>
            <person name="Viragh M."/>
            <person name="Kuo A."/>
            <person name="Thoen E."/>
            <person name="Andreopoulos B."/>
            <person name="Lu D."/>
            <person name="Skrede I."/>
            <person name="Drula E."/>
            <person name="Henrissat B."/>
            <person name="Morin E."/>
            <person name="Kohler A."/>
            <person name="Barry K."/>
            <person name="LaButti K."/>
            <person name="Morin E."/>
            <person name="Salamov A."/>
            <person name="Lipzen A."/>
            <person name="Mereny Z."/>
            <person name="Hegedus B."/>
            <person name="Baldrian P."/>
            <person name="Stursova M."/>
            <person name="Weitz H."/>
            <person name="Taylor A."/>
            <person name="Grigoriev I.V."/>
            <person name="Nagy L.G."/>
            <person name="Martin F."/>
            <person name="Kauserud H."/>
        </authorList>
    </citation>
    <scope>NUCLEOTIDE SEQUENCE</scope>
    <source>
        <strain evidence="3">CBHHK200</strain>
    </source>
</reference>
<dbReference type="EMBL" id="JARJCM010000003">
    <property type="protein sequence ID" value="KAJ7046371.1"/>
    <property type="molecule type" value="Genomic_DNA"/>
</dbReference>
<sequence>MSPTHFGFSTTAEEVATLLSNDIQGKNVIVTGTSLNSLGFETARVIAKYANLVVIAGHNSERLALSEAALKREVPSATIRCLNLDLSSLVAVRKAAAEINAYPEPIHVLINNAAATIGPFVLTVDGLESQMATDHIGPFFFTKLIAPKLIAAKSTTYTPRVVALTSFFHEYAAGIDLVDMTKPDEAKYEPFTAYNAAKSANLLFAAELSRRAGGVINGYSASPGVALTNIQLKPESYDIFVAREIITPDRKPHPNFKWKTIPQAAATTIVAAFDRKLDARPGAYLDDCHEAAIAGPNFSDPMLSSQLWSATENIIGESFNFL</sequence>
<comment type="similarity">
    <text evidence="1">Belongs to the short-chain dehydrogenases/reductases (SDR) family.</text>
</comment>
<dbReference type="GO" id="GO:0016491">
    <property type="term" value="F:oxidoreductase activity"/>
    <property type="evidence" value="ECO:0007669"/>
    <property type="project" value="UniProtKB-KW"/>
</dbReference>
<dbReference type="InterPro" id="IPR036291">
    <property type="entry name" value="NAD(P)-bd_dom_sf"/>
</dbReference>
<evidence type="ECO:0000256" key="1">
    <source>
        <dbReference type="ARBA" id="ARBA00006484"/>
    </source>
</evidence>
<evidence type="ECO:0000256" key="2">
    <source>
        <dbReference type="ARBA" id="ARBA00023002"/>
    </source>
</evidence>
<evidence type="ECO:0000313" key="4">
    <source>
        <dbReference type="Proteomes" id="UP001218188"/>
    </source>
</evidence>
<gene>
    <name evidence="3" type="ORF">C8F04DRAFT_1387910</name>
</gene>
<proteinExistence type="inferred from homology"/>
<dbReference type="PANTHER" id="PTHR24320:SF283">
    <property type="entry name" value="RETINOL DEHYDROGENASE 11"/>
    <property type="match status" value="1"/>
</dbReference>
<dbReference type="Pfam" id="PF00106">
    <property type="entry name" value="adh_short"/>
    <property type="match status" value="1"/>
</dbReference>
<keyword evidence="4" id="KW-1185">Reference proteome</keyword>
<dbReference type="Proteomes" id="UP001218188">
    <property type="component" value="Unassembled WGS sequence"/>
</dbReference>
<accession>A0AAD6XFQ8</accession>
<comment type="caution">
    <text evidence="3">The sequence shown here is derived from an EMBL/GenBank/DDBJ whole genome shotgun (WGS) entry which is preliminary data.</text>
</comment>
<dbReference type="SUPFAM" id="SSF51735">
    <property type="entry name" value="NAD(P)-binding Rossmann-fold domains"/>
    <property type="match status" value="1"/>
</dbReference>